<proteinExistence type="predicted"/>
<reference evidence="2" key="1">
    <citation type="journal article" date="2020" name="Stud. Mycol.">
        <title>101 Dothideomycetes genomes: a test case for predicting lifestyles and emergence of pathogens.</title>
        <authorList>
            <person name="Haridas S."/>
            <person name="Albert R."/>
            <person name="Binder M."/>
            <person name="Bloem J."/>
            <person name="Labutti K."/>
            <person name="Salamov A."/>
            <person name="Andreopoulos B."/>
            <person name="Baker S."/>
            <person name="Barry K."/>
            <person name="Bills G."/>
            <person name="Bluhm B."/>
            <person name="Cannon C."/>
            <person name="Castanera R."/>
            <person name="Culley D."/>
            <person name="Daum C."/>
            <person name="Ezra D."/>
            <person name="Gonzalez J."/>
            <person name="Henrissat B."/>
            <person name="Kuo A."/>
            <person name="Liang C."/>
            <person name="Lipzen A."/>
            <person name="Lutzoni F."/>
            <person name="Magnuson J."/>
            <person name="Mondo S."/>
            <person name="Nolan M."/>
            <person name="Ohm R."/>
            <person name="Pangilinan J."/>
            <person name="Park H.-J."/>
            <person name="Ramirez L."/>
            <person name="Alfaro M."/>
            <person name="Sun H."/>
            <person name="Tritt A."/>
            <person name="Yoshinaga Y."/>
            <person name="Zwiers L.-H."/>
            <person name="Turgeon B."/>
            <person name="Goodwin S."/>
            <person name="Spatafora J."/>
            <person name="Crous P."/>
            <person name="Grigoriev I."/>
        </authorList>
    </citation>
    <scope>NUCLEOTIDE SEQUENCE</scope>
    <source>
        <strain evidence="2">CBS 207.26</strain>
    </source>
</reference>
<dbReference type="Proteomes" id="UP000800200">
    <property type="component" value="Unassembled WGS sequence"/>
</dbReference>
<dbReference type="EMBL" id="ML994653">
    <property type="protein sequence ID" value="KAF2181200.1"/>
    <property type="molecule type" value="Genomic_DNA"/>
</dbReference>
<feature type="region of interest" description="Disordered" evidence="1">
    <location>
        <begin position="77"/>
        <end position="151"/>
    </location>
</feature>
<feature type="compositionally biased region" description="Polar residues" evidence="1">
    <location>
        <begin position="122"/>
        <end position="141"/>
    </location>
</feature>
<accession>A0A6A6DTA3</accession>
<organism evidence="2 3">
    <name type="scientific">Zopfia rhizophila CBS 207.26</name>
    <dbReference type="NCBI Taxonomy" id="1314779"/>
    <lineage>
        <taxon>Eukaryota</taxon>
        <taxon>Fungi</taxon>
        <taxon>Dikarya</taxon>
        <taxon>Ascomycota</taxon>
        <taxon>Pezizomycotina</taxon>
        <taxon>Dothideomycetes</taxon>
        <taxon>Dothideomycetes incertae sedis</taxon>
        <taxon>Zopfiaceae</taxon>
        <taxon>Zopfia</taxon>
    </lineage>
</organism>
<evidence type="ECO:0000313" key="2">
    <source>
        <dbReference type="EMBL" id="KAF2181200.1"/>
    </source>
</evidence>
<protein>
    <submittedName>
        <fullName evidence="2">Uncharacterized protein</fullName>
    </submittedName>
</protein>
<gene>
    <name evidence="2" type="ORF">K469DRAFT_713696</name>
</gene>
<sequence length="151" mass="16823">MTREAPFEVDALIAKVEDILSRLKKIKDDQQPRLRPVAYRKTTRSHPSFNLETISQTLHGIVQEAQRLQAGLKSYTTTAPEIIQNDDSTQDDENTLGRGPDATVPDDDQNTLGRGAEATVPDNDQNTQNSDDLRNNGNFPQYTGKLYAGPR</sequence>
<evidence type="ECO:0000313" key="3">
    <source>
        <dbReference type="Proteomes" id="UP000800200"/>
    </source>
</evidence>
<name>A0A6A6DTA3_9PEZI</name>
<keyword evidence="3" id="KW-1185">Reference proteome</keyword>
<dbReference type="AlphaFoldDB" id="A0A6A6DTA3"/>
<evidence type="ECO:0000256" key="1">
    <source>
        <dbReference type="SAM" id="MobiDB-lite"/>
    </source>
</evidence>